<evidence type="ECO:0000313" key="3">
    <source>
        <dbReference type="Proteomes" id="UP001265746"/>
    </source>
</evidence>
<dbReference type="InterPro" id="IPR011009">
    <property type="entry name" value="Kinase-like_dom_sf"/>
</dbReference>
<dbReference type="PANTHER" id="PTHR21310:SF39">
    <property type="entry name" value="AMINOGLYCOSIDE PHOSPHOTRANSFERASE DOMAIN-CONTAINING PROTEIN"/>
    <property type="match status" value="1"/>
</dbReference>
<gene>
    <name evidence="2" type="ORF">N8I77_007591</name>
</gene>
<accession>A0AAD9SCA2</accession>
<dbReference type="InterPro" id="IPR002575">
    <property type="entry name" value="Aminoglycoside_PTrfase"/>
</dbReference>
<dbReference type="Gene3D" id="1.10.510.10">
    <property type="entry name" value="Transferase(Phosphotransferase) domain 1"/>
    <property type="match status" value="1"/>
</dbReference>
<evidence type="ECO:0000259" key="1">
    <source>
        <dbReference type="Pfam" id="PF01636"/>
    </source>
</evidence>
<dbReference type="SUPFAM" id="SSF56112">
    <property type="entry name" value="Protein kinase-like (PK-like)"/>
    <property type="match status" value="1"/>
</dbReference>
<reference evidence="2" key="1">
    <citation type="submission" date="2023-06" db="EMBL/GenBank/DDBJ databases">
        <authorList>
            <person name="Noh H."/>
        </authorList>
    </citation>
    <scope>NUCLEOTIDE SEQUENCE</scope>
    <source>
        <strain evidence="2">DUCC20226</strain>
    </source>
</reference>
<keyword evidence="3" id="KW-1185">Reference proteome</keyword>
<proteinExistence type="predicted"/>
<dbReference type="Proteomes" id="UP001265746">
    <property type="component" value="Unassembled WGS sequence"/>
</dbReference>
<dbReference type="InterPro" id="IPR051678">
    <property type="entry name" value="AGP_Transferase"/>
</dbReference>
<comment type="caution">
    <text evidence="2">The sequence shown here is derived from an EMBL/GenBank/DDBJ whole genome shotgun (WGS) entry which is preliminary data.</text>
</comment>
<name>A0AAD9SCA2_PHOAM</name>
<dbReference type="PANTHER" id="PTHR21310">
    <property type="entry name" value="AMINOGLYCOSIDE PHOSPHOTRANSFERASE-RELATED-RELATED"/>
    <property type="match status" value="1"/>
</dbReference>
<sequence>MKQTSGIRIPEVYRTLQSGDWFYIIMEYIPGKTLQQLADQRDWGESRQKALTNSIARAMRLLMSIAVPAGQTPGPVGGGQIRHPLFKDDTSFCNYLTVDELEKHLNDAATLRDKTAPTVSLESSLCFYYSDFYASNFIFTDSGDVCIIDFDQAGFLPPSFMSFALAESHWAPGRWVKEVLKLPEHNLPAMKHIHYFFMIGGSSFGEWGEPCP</sequence>
<dbReference type="Pfam" id="PF01636">
    <property type="entry name" value="APH"/>
    <property type="match status" value="1"/>
</dbReference>
<protein>
    <recommendedName>
        <fullName evidence="1">Aminoglycoside phosphotransferase domain-containing protein</fullName>
    </recommendedName>
</protein>
<dbReference type="AlphaFoldDB" id="A0AAD9SCA2"/>
<feature type="domain" description="Aminoglycoside phosphotransferase" evidence="1">
    <location>
        <begin position="6"/>
        <end position="160"/>
    </location>
</feature>
<organism evidence="2 3">
    <name type="scientific">Phomopsis amygdali</name>
    <name type="common">Fusicoccum amygdali</name>
    <dbReference type="NCBI Taxonomy" id="1214568"/>
    <lineage>
        <taxon>Eukaryota</taxon>
        <taxon>Fungi</taxon>
        <taxon>Dikarya</taxon>
        <taxon>Ascomycota</taxon>
        <taxon>Pezizomycotina</taxon>
        <taxon>Sordariomycetes</taxon>
        <taxon>Sordariomycetidae</taxon>
        <taxon>Diaporthales</taxon>
        <taxon>Diaporthaceae</taxon>
        <taxon>Diaporthe</taxon>
    </lineage>
</organism>
<dbReference type="EMBL" id="JAUJFL010000004">
    <property type="protein sequence ID" value="KAK2604682.1"/>
    <property type="molecule type" value="Genomic_DNA"/>
</dbReference>
<evidence type="ECO:0000313" key="2">
    <source>
        <dbReference type="EMBL" id="KAK2604682.1"/>
    </source>
</evidence>